<evidence type="ECO:0000256" key="1">
    <source>
        <dbReference type="ARBA" id="ARBA00023015"/>
    </source>
</evidence>
<keyword evidence="3" id="KW-0804">Transcription</keyword>
<dbReference type="InterPro" id="IPR036388">
    <property type="entry name" value="WH-like_DNA-bd_sf"/>
</dbReference>
<evidence type="ECO:0000313" key="7">
    <source>
        <dbReference type="Proteomes" id="UP000199013"/>
    </source>
</evidence>
<dbReference type="Proteomes" id="UP000199013">
    <property type="component" value="Unassembled WGS sequence"/>
</dbReference>
<keyword evidence="1" id="KW-0805">Transcription regulation</keyword>
<gene>
    <name evidence="6" type="ORF">FDG2_0628</name>
</gene>
<feature type="domain" description="HTH marR-type" evidence="5">
    <location>
        <begin position="5"/>
        <end position="144"/>
    </location>
</feature>
<dbReference type="InterPro" id="IPR036390">
    <property type="entry name" value="WH_DNA-bd_sf"/>
</dbReference>
<dbReference type="PANTHER" id="PTHR42756:SF1">
    <property type="entry name" value="TRANSCRIPTIONAL REPRESSOR OF EMRAB OPERON"/>
    <property type="match status" value="1"/>
</dbReference>
<dbReference type="PANTHER" id="PTHR42756">
    <property type="entry name" value="TRANSCRIPTIONAL REGULATOR, MARR"/>
    <property type="match status" value="1"/>
</dbReference>
<dbReference type="InterPro" id="IPR000835">
    <property type="entry name" value="HTH_MarR-typ"/>
</dbReference>
<evidence type="ECO:0000313" key="6">
    <source>
        <dbReference type="EMBL" id="SBW18330.1"/>
    </source>
</evidence>
<dbReference type="GO" id="GO:0003677">
    <property type="term" value="F:DNA binding"/>
    <property type="evidence" value="ECO:0007669"/>
    <property type="project" value="UniProtKB-KW"/>
</dbReference>
<dbReference type="EMBL" id="FLUV01000242">
    <property type="protein sequence ID" value="SBW18330.1"/>
    <property type="molecule type" value="Genomic_DNA"/>
</dbReference>
<name>A0A1C3NTY1_9ACTN</name>
<dbReference type="SUPFAM" id="SSF46785">
    <property type="entry name" value="Winged helix' DNA-binding domain"/>
    <property type="match status" value="1"/>
</dbReference>
<evidence type="ECO:0000256" key="2">
    <source>
        <dbReference type="ARBA" id="ARBA00023125"/>
    </source>
</evidence>
<evidence type="ECO:0000256" key="4">
    <source>
        <dbReference type="SAM" id="MobiDB-lite"/>
    </source>
</evidence>
<evidence type="ECO:0000256" key="3">
    <source>
        <dbReference type="ARBA" id="ARBA00023163"/>
    </source>
</evidence>
<evidence type="ECO:0000259" key="5">
    <source>
        <dbReference type="PROSITE" id="PS50995"/>
    </source>
</evidence>
<reference evidence="7" key="1">
    <citation type="submission" date="2016-02" db="EMBL/GenBank/DDBJ databases">
        <authorList>
            <person name="Wibberg D."/>
        </authorList>
    </citation>
    <scope>NUCLEOTIDE SEQUENCE [LARGE SCALE GENOMIC DNA]</scope>
</reference>
<keyword evidence="2" id="KW-0238">DNA-binding</keyword>
<dbReference type="Pfam" id="PF12802">
    <property type="entry name" value="MarR_2"/>
    <property type="match status" value="1"/>
</dbReference>
<dbReference type="Gene3D" id="1.10.10.10">
    <property type="entry name" value="Winged helix-like DNA-binding domain superfamily/Winged helix DNA-binding domain"/>
    <property type="match status" value="1"/>
</dbReference>
<protein>
    <submittedName>
        <fullName evidence="6">MarR family transcriptional regulator</fullName>
    </submittedName>
</protein>
<dbReference type="AlphaFoldDB" id="A0A1C3NTY1"/>
<dbReference type="GO" id="GO:0003700">
    <property type="term" value="F:DNA-binding transcription factor activity"/>
    <property type="evidence" value="ECO:0007669"/>
    <property type="project" value="InterPro"/>
</dbReference>
<feature type="region of interest" description="Disordered" evidence="4">
    <location>
        <begin position="150"/>
        <end position="170"/>
    </location>
</feature>
<dbReference type="PROSITE" id="PS50995">
    <property type="entry name" value="HTH_MARR_2"/>
    <property type="match status" value="1"/>
</dbReference>
<sequence length="170" mass="18436">MEWGELPLAAAVSRLGHSIKRAEQALIREKTRALRDVGLSVPQYTVLFTLAESPGLSGAQLARRCMVTPQSMASLLLTLEAKGLIVREQSDVHAKVFQCRLTQSGWVLLHRADAVALAVEQRLAAVFTPAESEEFRSLLERTVAILDDETGRSAPSASPAALHWPQAAGQ</sequence>
<dbReference type="SMART" id="SM00347">
    <property type="entry name" value="HTH_MARR"/>
    <property type="match status" value="1"/>
</dbReference>
<organism evidence="6 7">
    <name type="scientific">Candidatus Protofrankia californiensis</name>
    <dbReference type="NCBI Taxonomy" id="1839754"/>
    <lineage>
        <taxon>Bacteria</taxon>
        <taxon>Bacillati</taxon>
        <taxon>Actinomycetota</taxon>
        <taxon>Actinomycetes</taxon>
        <taxon>Frankiales</taxon>
        <taxon>Frankiaceae</taxon>
        <taxon>Protofrankia</taxon>
    </lineage>
</organism>
<proteinExistence type="predicted"/>
<keyword evidence="7" id="KW-1185">Reference proteome</keyword>
<accession>A0A1C3NTY1</accession>